<dbReference type="PANTHER" id="PTHR18968:SF9">
    <property type="entry name" value="3D-(3,5_4)-TRIHYDROXYCYCLOHEXANE-1,2-DIONE HYDROLASE"/>
    <property type="match status" value="1"/>
</dbReference>
<dbReference type="SUPFAM" id="SSF52467">
    <property type="entry name" value="DHS-like NAD/FAD-binding domain"/>
    <property type="match status" value="1"/>
</dbReference>
<evidence type="ECO:0000259" key="6">
    <source>
        <dbReference type="Pfam" id="PF02775"/>
    </source>
</evidence>
<dbReference type="GO" id="GO:0030976">
    <property type="term" value="F:thiamine pyrophosphate binding"/>
    <property type="evidence" value="ECO:0007669"/>
    <property type="project" value="InterPro"/>
</dbReference>
<dbReference type="Gene3D" id="3.40.50.1220">
    <property type="entry name" value="TPP-binding domain"/>
    <property type="match status" value="1"/>
</dbReference>
<dbReference type="OrthoDB" id="3194735at2"/>
<dbReference type="PANTHER" id="PTHR18968">
    <property type="entry name" value="THIAMINE PYROPHOSPHATE ENZYMES"/>
    <property type="match status" value="1"/>
</dbReference>
<dbReference type="SUPFAM" id="SSF52518">
    <property type="entry name" value="Thiamin diphosphate-binding fold (THDP-binding)"/>
    <property type="match status" value="2"/>
</dbReference>
<dbReference type="PRINTS" id="PR00081">
    <property type="entry name" value="GDHRDH"/>
</dbReference>
<accession>A0A158A3V7</accession>
<dbReference type="CDD" id="cd07035">
    <property type="entry name" value="TPP_PYR_POX_like"/>
    <property type="match status" value="1"/>
</dbReference>
<sequence length="898" mass="94303">MASNTVRLTTAQAILRYFGAQKVSRDGAIVPLIGGVFGIFGHGNGAGFGHALSLGEGHLPFFQGKNEQAMVHAAIGYAKSHRLMSTLAVTTSLGPGATNLVTGAATATVNRVPVLLLPSDVFASRRQGPILQGLEMPQDFGMSANDTLRPVSRYFDRITRAEQTIHSLPHATAALLDHANAGAVTIAVCQDVQGEAYDFPAHLFDERIHTIDRARPDARALGEVVAALTQAKRPLIVAGGGVRYAGAEAALADLSNTYGIPVVESLAGRTGGRDAKANLGGIGFIGSPAANAAAERADFVLAVGTRLADTLTGSQTLFQAPDLTIAALNLSTHDLGKMGALSLRTDAREGLAALSRALSATPYRADASWKDFVTGAREKWLTQVDAIRVHTQPALTGFEVVSDIANATGANDRVVFSSSTAIGHAHAMWNASRHGELDMEYGFSCMGYELPAALGHGLGGQVRGRIVAVVGDGTYLMCHSTELVTAVQEGVSMIIVVLVNQGWQCIRGFQMHNVGEEFGTQFRRKVSGTRGLTGEYVEVDYAANARSLGAQGFDVRTRAEFRDALSRAATIKGPVLIAAHTNLEALPFGSGAWWEVGSPDAQEPKTLAAHREEFAKRRDVTAGSSEFEGDVTMQGQALSYSPPHLPSGRMRGMTAIVTGAGSGVGAEIARVFHAEGARIVLNGLTGAKLDAIATELAENVHVLPGDVTDDAYLARLAAFAERCAGGAVQVLVNNAGATIRGSLDETTSENFRSAIDVNLGSAIQLTRLVARKMRVAREGSIINMASITSLSGLAGAVAYTASKAGMTGVTRALAVELAPFNVRVNAVCPGVIDTPMTYEHAESQPDPAAHYEILKRRQPMNRLASARDCALATLFLAEPASSFITGAFLPVDGGRQAV</sequence>
<evidence type="ECO:0000256" key="2">
    <source>
        <dbReference type="ARBA" id="ARBA00007812"/>
    </source>
</evidence>
<dbReference type="InterPro" id="IPR045229">
    <property type="entry name" value="TPP_enz"/>
</dbReference>
<dbReference type="InterPro" id="IPR012000">
    <property type="entry name" value="Thiamin_PyroP_enz_cen_dom"/>
</dbReference>
<dbReference type="GO" id="GO:0000287">
    <property type="term" value="F:magnesium ion binding"/>
    <property type="evidence" value="ECO:0007669"/>
    <property type="project" value="InterPro"/>
</dbReference>
<evidence type="ECO:0000259" key="7">
    <source>
        <dbReference type="Pfam" id="PF02776"/>
    </source>
</evidence>
<feature type="domain" description="Thiamine pyrophosphate enzyme central" evidence="5">
    <location>
        <begin position="223"/>
        <end position="354"/>
    </location>
</feature>
<dbReference type="SUPFAM" id="SSF51735">
    <property type="entry name" value="NAD(P)-binding Rossmann-fold domains"/>
    <property type="match status" value="1"/>
</dbReference>
<keyword evidence="3 4" id="KW-0786">Thiamine pyrophosphate</keyword>
<dbReference type="Pfam" id="PF02775">
    <property type="entry name" value="TPP_enzyme_C"/>
    <property type="match status" value="1"/>
</dbReference>
<dbReference type="GO" id="GO:0009097">
    <property type="term" value="P:isoleucine biosynthetic process"/>
    <property type="evidence" value="ECO:0007669"/>
    <property type="project" value="TreeGrafter"/>
</dbReference>
<dbReference type="AlphaFoldDB" id="A0A158A3V7"/>
<comment type="similarity">
    <text evidence="2 4">Belongs to the TPP enzyme family.</text>
</comment>
<dbReference type="InterPro" id="IPR002347">
    <property type="entry name" value="SDR_fam"/>
</dbReference>
<keyword evidence="9" id="KW-1185">Reference proteome</keyword>
<dbReference type="Gene3D" id="3.40.50.720">
    <property type="entry name" value="NAD(P)-binding Rossmann-like Domain"/>
    <property type="match status" value="1"/>
</dbReference>
<evidence type="ECO:0000313" key="9">
    <source>
        <dbReference type="Proteomes" id="UP000054596"/>
    </source>
</evidence>
<dbReference type="InterPro" id="IPR011766">
    <property type="entry name" value="TPP_enzyme_TPP-bd"/>
</dbReference>
<dbReference type="InterPro" id="IPR029035">
    <property type="entry name" value="DHS-like_NAD/FAD-binding_dom"/>
</dbReference>
<comment type="similarity">
    <text evidence="1">Belongs to the short-chain dehydrogenases/reductases (SDR) family.</text>
</comment>
<dbReference type="Proteomes" id="UP000054596">
    <property type="component" value="Unassembled WGS sequence"/>
</dbReference>
<dbReference type="EMBL" id="FCOJ02000009">
    <property type="protein sequence ID" value="SAK52460.1"/>
    <property type="molecule type" value="Genomic_DNA"/>
</dbReference>
<proteinExistence type="inferred from homology"/>
<dbReference type="InterPro" id="IPR020904">
    <property type="entry name" value="Sc_DH/Rdtase_CS"/>
</dbReference>
<evidence type="ECO:0000256" key="1">
    <source>
        <dbReference type="ARBA" id="ARBA00006484"/>
    </source>
</evidence>
<dbReference type="InterPro" id="IPR036291">
    <property type="entry name" value="NAD(P)-bd_dom_sf"/>
</dbReference>
<dbReference type="CDD" id="cd05233">
    <property type="entry name" value="SDR_c"/>
    <property type="match status" value="1"/>
</dbReference>
<dbReference type="InterPro" id="IPR029061">
    <property type="entry name" value="THDP-binding"/>
</dbReference>
<name>A0A158A3V7_9BURK</name>
<dbReference type="PRINTS" id="PR00080">
    <property type="entry name" value="SDRFAMILY"/>
</dbReference>
<dbReference type="RefSeq" id="WP_159462570.1">
    <property type="nucleotide sequence ID" value="NZ_FCOJ02000009.1"/>
</dbReference>
<feature type="domain" description="Thiamine pyrophosphate enzyme TPP-binding" evidence="6">
    <location>
        <begin position="428"/>
        <end position="578"/>
    </location>
</feature>
<dbReference type="Gene3D" id="3.40.50.970">
    <property type="match status" value="2"/>
</dbReference>
<dbReference type="Pfam" id="PF13561">
    <property type="entry name" value="adh_short_C2"/>
    <property type="match status" value="1"/>
</dbReference>
<dbReference type="PROSITE" id="PS00061">
    <property type="entry name" value="ADH_SHORT"/>
    <property type="match status" value="1"/>
</dbReference>
<dbReference type="InterPro" id="IPR012001">
    <property type="entry name" value="Thiamin_PyroP_enz_TPP-bd_dom"/>
</dbReference>
<dbReference type="GO" id="GO:0050660">
    <property type="term" value="F:flavin adenine dinucleotide binding"/>
    <property type="evidence" value="ECO:0007669"/>
    <property type="project" value="TreeGrafter"/>
</dbReference>
<dbReference type="GO" id="GO:0009099">
    <property type="term" value="P:L-valine biosynthetic process"/>
    <property type="evidence" value="ECO:0007669"/>
    <property type="project" value="TreeGrafter"/>
</dbReference>
<evidence type="ECO:0000313" key="8">
    <source>
        <dbReference type="EMBL" id="SAK52460.1"/>
    </source>
</evidence>
<organism evidence="8 9">
    <name type="scientific">Caballeronia glebae</name>
    <dbReference type="NCBI Taxonomy" id="1777143"/>
    <lineage>
        <taxon>Bacteria</taxon>
        <taxon>Pseudomonadati</taxon>
        <taxon>Pseudomonadota</taxon>
        <taxon>Betaproteobacteria</taxon>
        <taxon>Burkholderiales</taxon>
        <taxon>Burkholderiaceae</taxon>
        <taxon>Caballeronia</taxon>
    </lineage>
</organism>
<comment type="caution">
    <text evidence="8">The sequence shown here is derived from an EMBL/GenBank/DDBJ whole genome shotgun (WGS) entry which is preliminary data.</text>
</comment>
<dbReference type="Pfam" id="PF02776">
    <property type="entry name" value="TPP_enzyme_N"/>
    <property type="match status" value="1"/>
</dbReference>
<dbReference type="Pfam" id="PF00205">
    <property type="entry name" value="TPP_enzyme_M"/>
    <property type="match status" value="1"/>
</dbReference>
<evidence type="ECO:0000256" key="3">
    <source>
        <dbReference type="ARBA" id="ARBA00023052"/>
    </source>
</evidence>
<dbReference type="GO" id="GO:0005948">
    <property type="term" value="C:acetolactate synthase complex"/>
    <property type="evidence" value="ECO:0007669"/>
    <property type="project" value="TreeGrafter"/>
</dbReference>
<protein>
    <submittedName>
        <fullName evidence="8">IolD protein</fullName>
    </submittedName>
</protein>
<reference evidence="8" key="1">
    <citation type="submission" date="2016-01" db="EMBL/GenBank/DDBJ databases">
        <authorList>
            <person name="Peeters C."/>
        </authorList>
    </citation>
    <scope>NUCLEOTIDE SEQUENCE [LARGE SCALE GENOMIC DNA]</scope>
    <source>
        <strain evidence="8">LMG 29325</strain>
    </source>
</reference>
<feature type="domain" description="Thiamine pyrophosphate enzyme N-terminal TPP-binding" evidence="7">
    <location>
        <begin position="51"/>
        <end position="127"/>
    </location>
</feature>
<dbReference type="FunFam" id="3.40.50.720:FF:000084">
    <property type="entry name" value="Short-chain dehydrogenase reductase"/>
    <property type="match status" value="1"/>
</dbReference>
<dbReference type="GO" id="GO:0003984">
    <property type="term" value="F:acetolactate synthase activity"/>
    <property type="evidence" value="ECO:0007669"/>
    <property type="project" value="TreeGrafter"/>
</dbReference>
<evidence type="ECO:0000259" key="5">
    <source>
        <dbReference type="Pfam" id="PF00205"/>
    </source>
</evidence>
<dbReference type="STRING" id="1777143.AWB82_01671"/>
<gene>
    <name evidence="8" type="ORF">AWB82_01671</name>
</gene>
<evidence type="ECO:0000256" key="4">
    <source>
        <dbReference type="RuleBase" id="RU362132"/>
    </source>
</evidence>